<dbReference type="AlphaFoldDB" id="A0A0C3DFW8"/>
<comment type="caution">
    <text evidence="2">The sequence shown here is derived from an EMBL/GenBank/DDBJ whole genome shotgun (WGS) entry which is preliminary data.</text>
</comment>
<dbReference type="OrthoDB" id="5824286at2"/>
<dbReference type="Pfam" id="PF11012">
    <property type="entry name" value="DUF2850"/>
    <property type="match status" value="1"/>
</dbReference>
<organism evidence="2 3">
    <name type="scientific">Vibrio mytili</name>
    <dbReference type="NCBI Taxonomy" id="50718"/>
    <lineage>
        <taxon>Bacteria</taxon>
        <taxon>Pseudomonadati</taxon>
        <taxon>Pseudomonadota</taxon>
        <taxon>Gammaproteobacteria</taxon>
        <taxon>Vibrionales</taxon>
        <taxon>Vibrionaceae</taxon>
        <taxon>Vibrio</taxon>
    </lineage>
</organism>
<gene>
    <name evidence="2" type="ORF">SU60_14225</name>
</gene>
<proteinExistence type="predicted"/>
<dbReference type="Proteomes" id="UP000031977">
    <property type="component" value="Unassembled WGS sequence"/>
</dbReference>
<keyword evidence="1" id="KW-0472">Membrane</keyword>
<keyword evidence="1" id="KW-0812">Transmembrane</keyword>
<reference evidence="2 3" key="1">
    <citation type="submission" date="2015-01" db="EMBL/GenBank/DDBJ databases">
        <title>Draft genome of Vibrio mytili type strain CAIM 528.</title>
        <authorList>
            <person name="Gonzalez-Castillo A."/>
            <person name="Gomez-Gil B."/>
            <person name="Enciso-Ibarra J."/>
        </authorList>
    </citation>
    <scope>NUCLEOTIDE SEQUENCE [LARGE SCALE GENOMIC DNA]</scope>
    <source>
        <strain evidence="2 3">CAIM 528</strain>
    </source>
</reference>
<protein>
    <submittedName>
        <fullName evidence="2">N-acetylglutamate synthase</fullName>
    </submittedName>
</protein>
<name>A0A0C3DFW8_9VIBR</name>
<keyword evidence="1" id="KW-1133">Transmembrane helix</keyword>
<dbReference type="InterPro" id="IPR021271">
    <property type="entry name" value="DUF2850"/>
</dbReference>
<accession>A0A0C3DFW8</accession>
<evidence type="ECO:0000313" key="3">
    <source>
        <dbReference type="Proteomes" id="UP000031977"/>
    </source>
</evidence>
<dbReference type="EMBL" id="JXOK01000053">
    <property type="protein sequence ID" value="KIN10254.1"/>
    <property type="molecule type" value="Genomic_DNA"/>
</dbReference>
<dbReference type="STRING" id="50718.SU60_14225"/>
<evidence type="ECO:0000256" key="1">
    <source>
        <dbReference type="SAM" id="Phobius"/>
    </source>
</evidence>
<evidence type="ECO:0000313" key="2">
    <source>
        <dbReference type="EMBL" id="KIN10254.1"/>
    </source>
</evidence>
<feature type="transmembrane region" description="Helical" evidence="1">
    <location>
        <begin position="27"/>
        <end position="44"/>
    </location>
</feature>
<keyword evidence="3" id="KW-1185">Reference proteome</keyword>
<sequence>MIGRNDTMISSSLGAKKTTLRKWVERSLMLLAVIGTVVVCMLYSDLFTRYVTPTNSNSMIYGKWVEQNVAPYAREVIVLSERGVSVNDSLVATSFKFDGDSFSYRVGDAERHFDFVDHENYTEMKLNANAHYLPVFHLQERSTKVIR</sequence>